<comment type="pathway">
    <text evidence="1">Glycan metabolism; L-arabinan degradation.</text>
</comment>
<feature type="site" description="Important for catalytic activity, responsible for pKa modulation of the active site Glu and correct orientation of both the proton donor and substrate" evidence="6">
    <location>
        <position position="209"/>
    </location>
</feature>
<dbReference type="SUPFAM" id="SSF49899">
    <property type="entry name" value="Concanavalin A-like lectins/glucanases"/>
    <property type="match status" value="2"/>
</dbReference>
<dbReference type="Pfam" id="PF13385">
    <property type="entry name" value="Laminin_G_3"/>
    <property type="match status" value="2"/>
</dbReference>
<dbReference type="PANTHER" id="PTHR43301">
    <property type="entry name" value="ARABINAN ENDO-1,5-ALPHA-L-ARABINOSIDASE"/>
    <property type="match status" value="1"/>
</dbReference>
<dbReference type="InterPro" id="IPR006710">
    <property type="entry name" value="Glyco_hydro_43"/>
</dbReference>
<organism evidence="9 10">
    <name type="scientific">Paraglaciecola hydrolytica</name>
    <dbReference type="NCBI Taxonomy" id="1799789"/>
    <lineage>
        <taxon>Bacteria</taxon>
        <taxon>Pseudomonadati</taxon>
        <taxon>Pseudomonadota</taxon>
        <taxon>Gammaproteobacteria</taxon>
        <taxon>Alteromonadales</taxon>
        <taxon>Alteromonadaceae</taxon>
        <taxon>Paraglaciecola</taxon>
    </lineage>
</organism>
<evidence type="ECO:0000256" key="3">
    <source>
        <dbReference type="ARBA" id="ARBA00022801"/>
    </source>
</evidence>
<evidence type="ECO:0000256" key="2">
    <source>
        <dbReference type="ARBA" id="ARBA00009865"/>
    </source>
</evidence>
<dbReference type="STRING" id="1799789.AX660_17775"/>
<dbReference type="Gene3D" id="2.115.10.20">
    <property type="entry name" value="Glycosyl hydrolase domain, family 43"/>
    <property type="match status" value="1"/>
</dbReference>
<dbReference type="SUPFAM" id="SSF75005">
    <property type="entry name" value="Arabinanase/levansucrase/invertase"/>
    <property type="match status" value="1"/>
</dbReference>
<dbReference type="Proteomes" id="UP000070299">
    <property type="component" value="Unassembled WGS sequence"/>
</dbReference>
<feature type="domain" description="Atrophied bacterial Ig" evidence="8">
    <location>
        <begin position="539"/>
        <end position="611"/>
    </location>
</feature>
<dbReference type="InterPro" id="IPR013320">
    <property type="entry name" value="ConA-like_dom_sf"/>
</dbReference>
<feature type="active site" description="Proton acceptor" evidence="5">
    <location>
        <position position="59"/>
    </location>
</feature>
<dbReference type="OrthoDB" id="9801455at2"/>
<reference evidence="10" key="1">
    <citation type="submission" date="2016-02" db="EMBL/GenBank/DDBJ databases">
        <authorList>
            <person name="Schultz-Johansen M."/>
            <person name="Glaring M.A."/>
            <person name="Bech P.K."/>
            <person name="Stougaard P."/>
        </authorList>
    </citation>
    <scope>NUCLEOTIDE SEQUENCE [LARGE SCALE GENOMIC DNA]</scope>
    <source>
        <strain evidence="10">S66</strain>
    </source>
</reference>
<sequence>MKLKMALVLSGIVAVSGCGGSGDDSNPPPSYTAPINQQVVDPTANISDSSLYNDIGVHDPSIVKVDGTYYVFGSHMAAAKSSDLMGWEYISNSVSDTPLFDTYASEIAEGIAWTDGFIGNWAADVIQAPNGKFWFYYNHCGQDNPSTPEFDEVCHHRSYLGLAESDSVEGPYTDSGIFLRTGYRDGELATYPVDGVDNYNPAVHPNGIDPAAFYDKNDKLWMVYGSYSGGIFVLAMDETTGKPEAGQGFGKHLVGGNFNAIEGAFVIYSPDSDYYFLFWSDAGFAADGGYNIRVARSRTPDGPYLDAAGNDMVNATVANEMGNKLLGSHLWASAFGDPSAQYGYNAPGHNSALYDEQLGKYLLFTHTRFPQEEGRYDNAEAHAVRVHEMWLNNDNWLVVSPHRYAPIQGDNVVDPADIAGDYRLILQGKDSNGDEHTSVYVTLTNQGRYVQGDLSGVYKLYADKPGRISLSIDDNSSYEAVAKWQWNVEDERLEVVISGLSAEGETLLAAKLPTKSVAQIVDDINAAVEQTFINEADPSQTLVVKQSLSFPASGARGAQLTWSSNKPRYIAADGTVTRPNVGEGDQTITLTATINVLGQTMTVTKDVIVAERSTYNRTAYYPFENNLSDSLLHYADGRAATSVADESPIAAVYIDGQVGKAVNLDGSYGVLLPNDLIDSYQYTVSFWLNQQMADQFFRPAFFAAQSVDPSRWASFLPVSWNAQLMLWSNWVDDAGNVSWLDGVTGVSYPVNEWHHVAFAVKNGSFQIYYDGTQVGSGSNLRDVFTNSPEGTIITLGLNFWDAPTIAAYDELSIYDEALTAAEVKALEVDRLPADQLLTIAEQALDLGNLDYVITDLVLPYSGPFASALSWTSSNSSVIDPASGKVTRPLRGEADVTVTLTATMTLAGQSTTKQFVATVISLTPPAPIARFSFEDNLEDSLGNFNAGVAADKTPETPLITPTDKVVTYAAGAVGNAIKFLGDQGPGVKLPNGLVTDFSYSIAMWLNPTAKTQYTSAFFGYAASNSWVSVAPFGPSGQTMLWSGEQWFDGNLGSLIPNSTWSHIVIVVNEGSFSAYLNGQLVASLEGFPDVFTKVGSASGFALATNLFPWDANYNGLMDELVIYDDPLSIDDVQALFSEGNAQ</sequence>
<keyword evidence="10" id="KW-1185">Reference proteome</keyword>
<dbReference type="InterPro" id="IPR050727">
    <property type="entry name" value="GH43_arabinanases"/>
</dbReference>
<evidence type="ECO:0000313" key="10">
    <source>
        <dbReference type="Proteomes" id="UP000070299"/>
    </source>
</evidence>
<dbReference type="Pfam" id="PF16369">
    <property type="entry name" value="GH43_C"/>
    <property type="match status" value="1"/>
</dbReference>
<dbReference type="EMBL" id="LSNE01000007">
    <property type="protein sequence ID" value="KXI28228.1"/>
    <property type="molecule type" value="Genomic_DNA"/>
</dbReference>
<name>A0A135ZZ16_9ALTE</name>
<comment type="similarity">
    <text evidence="2">Belongs to the glycosyl hydrolase 43 family.</text>
</comment>
<evidence type="ECO:0000259" key="7">
    <source>
        <dbReference type="Pfam" id="PF16369"/>
    </source>
</evidence>
<dbReference type="InterPro" id="IPR032291">
    <property type="entry name" value="Abn2_C"/>
</dbReference>
<evidence type="ECO:0000256" key="1">
    <source>
        <dbReference type="ARBA" id="ARBA00004834"/>
    </source>
</evidence>
<feature type="domain" description="Extracellular endo-alpha-(1-&gt;5)-L-arabinanase C-terminal" evidence="7">
    <location>
        <begin position="401"/>
        <end position="508"/>
    </location>
</feature>
<feature type="domain" description="Atrophied bacterial Ig" evidence="8">
    <location>
        <begin position="840"/>
        <end position="920"/>
    </location>
</feature>
<dbReference type="PROSITE" id="PS51257">
    <property type="entry name" value="PROKAR_LIPOPROTEIN"/>
    <property type="match status" value="1"/>
</dbReference>
<keyword evidence="3" id="KW-0378">Hydrolase</keyword>
<dbReference type="GO" id="GO:0005975">
    <property type="term" value="P:carbohydrate metabolic process"/>
    <property type="evidence" value="ECO:0007669"/>
    <property type="project" value="InterPro"/>
</dbReference>
<dbReference type="InterPro" id="IPR046780">
    <property type="entry name" value="aBig_2"/>
</dbReference>
<comment type="caution">
    <text evidence="9">The sequence shown here is derived from an EMBL/GenBank/DDBJ whole genome shotgun (WGS) entry which is preliminary data.</text>
</comment>
<evidence type="ECO:0000313" key="9">
    <source>
        <dbReference type="EMBL" id="KXI28228.1"/>
    </source>
</evidence>
<dbReference type="Gene3D" id="2.60.120.200">
    <property type="match status" value="2"/>
</dbReference>
<evidence type="ECO:0000259" key="8">
    <source>
        <dbReference type="Pfam" id="PF20578"/>
    </source>
</evidence>
<dbReference type="RefSeq" id="WP_068378321.1">
    <property type="nucleotide sequence ID" value="NZ_LSNE01000007.1"/>
</dbReference>
<keyword evidence="4" id="KW-0326">Glycosidase</keyword>
<dbReference type="AlphaFoldDB" id="A0A135ZZ16"/>
<dbReference type="Pfam" id="PF20578">
    <property type="entry name" value="aBig_2"/>
    <property type="match status" value="2"/>
</dbReference>
<proteinExistence type="inferred from homology"/>
<evidence type="ECO:0000256" key="4">
    <source>
        <dbReference type="ARBA" id="ARBA00023295"/>
    </source>
</evidence>
<protein>
    <submittedName>
        <fullName evidence="9">Beta-xylosidase</fullName>
    </submittedName>
</protein>
<accession>A0A135ZZ16</accession>
<evidence type="ECO:0000256" key="5">
    <source>
        <dbReference type="PIRSR" id="PIRSR606710-1"/>
    </source>
</evidence>
<dbReference type="InterPro" id="IPR023296">
    <property type="entry name" value="Glyco_hydro_beta-prop_sf"/>
</dbReference>
<evidence type="ECO:0000256" key="6">
    <source>
        <dbReference type="PIRSR" id="PIRSR606710-2"/>
    </source>
</evidence>
<dbReference type="Gene3D" id="2.40.128.10">
    <property type="match status" value="1"/>
</dbReference>
<dbReference type="Pfam" id="PF04616">
    <property type="entry name" value="Glyco_hydro_43"/>
    <property type="match status" value="1"/>
</dbReference>
<gene>
    <name evidence="9" type="ORF">AX660_17775</name>
</gene>
<feature type="active site" description="Proton donor" evidence="5">
    <location>
        <position position="262"/>
    </location>
</feature>
<dbReference type="GO" id="GO:0004553">
    <property type="term" value="F:hydrolase activity, hydrolyzing O-glycosyl compounds"/>
    <property type="evidence" value="ECO:0007669"/>
    <property type="project" value="InterPro"/>
</dbReference>
<dbReference type="PANTHER" id="PTHR43301:SF3">
    <property type="entry name" value="ARABINAN ENDO-1,5-ALPHA-L-ARABINOSIDASE A-RELATED"/>
    <property type="match status" value="1"/>
</dbReference>